<dbReference type="Proteomes" id="UP000564885">
    <property type="component" value="Unassembled WGS sequence"/>
</dbReference>
<feature type="region of interest" description="Disordered" evidence="4">
    <location>
        <begin position="241"/>
        <end position="265"/>
    </location>
</feature>
<dbReference type="GO" id="GO:0003700">
    <property type="term" value="F:DNA-binding transcription factor activity"/>
    <property type="evidence" value="ECO:0007669"/>
    <property type="project" value="InterPro"/>
</dbReference>
<protein>
    <submittedName>
        <fullName evidence="6">FCD domain-containing protein</fullName>
    </submittedName>
</protein>
<dbReference type="Gene3D" id="1.20.120.530">
    <property type="entry name" value="GntR ligand-binding domain-like"/>
    <property type="match status" value="1"/>
</dbReference>
<dbReference type="SUPFAM" id="SSF48008">
    <property type="entry name" value="GntR ligand-binding domain-like"/>
    <property type="match status" value="1"/>
</dbReference>
<keyword evidence="2" id="KW-0238">DNA-binding</keyword>
<evidence type="ECO:0000256" key="4">
    <source>
        <dbReference type="SAM" id="MobiDB-lite"/>
    </source>
</evidence>
<dbReference type="CDD" id="cd07377">
    <property type="entry name" value="WHTH_GntR"/>
    <property type="match status" value="1"/>
</dbReference>
<reference evidence="6 7" key="1">
    <citation type="submission" date="2020-04" db="EMBL/GenBank/DDBJ databases">
        <title>Enterovirga sp. isolate from soil.</title>
        <authorList>
            <person name="Chea S."/>
            <person name="Kim D.-U."/>
        </authorList>
    </citation>
    <scope>NUCLEOTIDE SEQUENCE [LARGE SCALE GENOMIC DNA]</scope>
    <source>
        <strain evidence="6 7">DB1703</strain>
    </source>
</reference>
<accession>A0A849I5N5</accession>
<keyword evidence="3" id="KW-0804">Transcription</keyword>
<dbReference type="EMBL" id="JABEPP010000007">
    <property type="protein sequence ID" value="NNM75176.1"/>
    <property type="molecule type" value="Genomic_DNA"/>
</dbReference>
<sequence>MDNFEWGPALRVGQAKAHKTLTEETLARLRRDIVSGEFEAGQKVKSEDLKKRYQVGTSPIREALFQLVSEGLVRSDGQRGFRVAELRQEELLDITDWRARLECEALRRAIATGDMEWEARVVAAFHRLTRVEGESGLDPKDAADLWEDHHRSFHFALYSACGSPWLLRFCELLIQHGERYRRAYISYPRISSSITAEHKAIMDAAMAREGDRAADLLERHIRHAADLALAHATRRPALGTSLAKKRRVGGMESEQVLKSRAPAKR</sequence>
<feature type="domain" description="HTH gntR-type" evidence="5">
    <location>
        <begin position="19"/>
        <end position="86"/>
    </location>
</feature>
<evidence type="ECO:0000256" key="3">
    <source>
        <dbReference type="ARBA" id="ARBA00023163"/>
    </source>
</evidence>
<proteinExistence type="predicted"/>
<dbReference type="InterPro" id="IPR036390">
    <property type="entry name" value="WH_DNA-bd_sf"/>
</dbReference>
<dbReference type="InterPro" id="IPR008920">
    <property type="entry name" value="TF_FadR/GntR_C"/>
</dbReference>
<dbReference type="GO" id="GO:0003677">
    <property type="term" value="F:DNA binding"/>
    <property type="evidence" value="ECO:0007669"/>
    <property type="project" value="UniProtKB-KW"/>
</dbReference>
<keyword evidence="7" id="KW-1185">Reference proteome</keyword>
<dbReference type="Gene3D" id="1.10.10.10">
    <property type="entry name" value="Winged helix-like DNA-binding domain superfamily/Winged helix DNA-binding domain"/>
    <property type="match status" value="1"/>
</dbReference>
<gene>
    <name evidence="6" type="ORF">HJG44_22710</name>
</gene>
<dbReference type="PROSITE" id="PS50949">
    <property type="entry name" value="HTH_GNTR"/>
    <property type="match status" value="1"/>
</dbReference>
<keyword evidence="1" id="KW-0805">Transcription regulation</keyword>
<dbReference type="AlphaFoldDB" id="A0A849I5N5"/>
<name>A0A849I5N5_9HYPH</name>
<dbReference type="RefSeq" id="WP_171220668.1">
    <property type="nucleotide sequence ID" value="NZ_JABEPP010000007.1"/>
</dbReference>
<dbReference type="SMART" id="SM00895">
    <property type="entry name" value="FCD"/>
    <property type="match status" value="1"/>
</dbReference>
<comment type="caution">
    <text evidence="6">The sequence shown here is derived from an EMBL/GenBank/DDBJ whole genome shotgun (WGS) entry which is preliminary data.</text>
</comment>
<organism evidence="6 7">
    <name type="scientific">Enterovirga aerilata</name>
    <dbReference type="NCBI Taxonomy" id="2730920"/>
    <lineage>
        <taxon>Bacteria</taxon>
        <taxon>Pseudomonadati</taxon>
        <taxon>Pseudomonadota</taxon>
        <taxon>Alphaproteobacteria</taxon>
        <taxon>Hyphomicrobiales</taxon>
        <taxon>Methylobacteriaceae</taxon>
        <taxon>Enterovirga</taxon>
    </lineage>
</organism>
<evidence type="ECO:0000256" key="2">
    <source>
        <dbReference type="ARBA" id="ARBA00023125"/>
    </source>
</evidence>
<dbReference type="InterPro" id="IPR036388">
    <property type="entry name" value="WH-like_DNA-bd_sf"/>
</dbReference>
<dbReference type="SUPFAM" id="SSF46785">
    <property type="entry name" value="Winged helix' DNA-binding domain"/>
    <property type="match status" value="1"/>
</dbReference>
<evidence type="ECO:0000259" key="5">
    <source>
        <dbReference type="PROSITE" id="PS50949"/>
    </source>
</evidence>
<dbReference type="SMART" id="SM00345">
    <property type="entry name" value="HTH_GNTR"/>
    <property type="match status" value="1"/>
</dbReference>
<evidence type="ECO:0000256" key="1">
    <source>
        <dbReference type="ARBA" id="ARBA00023015"/>
    </source>
</evidence>
<dbReference type="Pfam" id="PF07729">
    <property type="entry name" value="FCD"/>
    <property type="match status" value="1"/>
</dbReference>
<dbReference type="PANTHER" id="PTHR43537">
    <property type="entry name" value="TRANSCRIPTIONAL REGULATOR, GNTR FAMILY"/>
    <property type="match status" value="1"/>
</dbReference>
<evidence type="ECO:0000313" key="6">
    <source>
        <dbReference type="EMBL" id="NNM75176.1"/>
    </source>
</evidence>
<dbReference type="Pfam" id="PF00392">
    <property type="entry name" value="GntR"/>
    <property type="match status" value="1"/>
</dbReference>
<evidence type="ECO:0000313" key="7">
    <source>
        <dbReference type="Proteomes" id="UP000564885"/>
    </source>
</evidence>
<dbReference type="PANTHER" id="PTHR43537:SF20">
    <property type="entry name" value="HTH-TYPE TRANSCRIPTIONAL REPRESSOR GLAR"/>
    <property type="match status" value="1"/>
</dbReference>
<dbReference type="InterPro" id="IPR000524">
    <property type="entry name" value="Tscrpt_reg_HTH_GntR"/>
</dbReference>
<dbReference type="InterPro" id="IPR011711">
    <property type="entry name" value="GntR_C"/>
</dbReference>